<dbReference type="GO" id="GO:0005634">
    <property type="term" value="C:nucleus"/>
    <property type="evidence" value="ECO:0007669"/>
    <property type="project" value="TreeGrafter"/>
</dbReference>
<dbReference type="InterPro" id="IPR000451">
    <property type="entry name" value="NFkB/Dor"/>
</dbReference>
<dbReference type="GO" id="GO:0005737">
    <property type="term" value="C:cytoplasm"/>
    <property type="evidence" value="ECO:0007669"/>
    <property type="project" value="InterPro"/>
</dbReference>
<dbReference type="VEuPathDB" id="VectorBase:GBRI007348"/>
<dbReference type="STRING" id="37001.A0A1A9W5W7"/>
<dbReference type="InterPro" id="IPR037059">
    <property type="entry name" value="RHD_DNA_bind_dom_sf"/>
</dbReference>
<dbReference type="Proteomes" id="UP000091820">
    <property type="component" value="Unassembled WGS sequence"/>
</dbReference>
<reference evidence="2" key="2">
    <citation type="submission" date="2020-05" db="UniProtKB">
        <authorList>
            <consortium name="EnsemblMetazoa"/>
        </authorList>
    </citation>
    <scope>IDENTIFICATION</scope>
    <source>
        <strain evidence="2">IAEA</strain>
    </source>
</reference>
<dbReference type="InterPro" id="IPR011539">
    <property type="entry name" value="RHD_DNA_bind_dom"/>
</dbReference>
<dbReference type="Gene3D" id="2.60.40.340">
    <property type="entry name" value="Rel homology domain (RHD), DNA-binding domain"/>
    <property type="match status" value="1"/>
</dbReference>
<dbReference type="PROSITE" id="PS50254">
    <property type="entry name" value="REL_2"/>
    <property type="match status" value="1"/>
</dbReference>
<dbReference type="GO" id="GO:0048731">
    <property type="term" value="P:system development"/>
    <property type="evidence" value="ECO:0007669"/>
    <property type="project" value="UniProtKB-ARBA"/>
</dbReference>
<dbReference type="GO" id="GO:0034097">
    <property type="term" value="P:response to cytokine"/>
    <property type="evidence" value="ECO:0007669"/>
    <property type="project" value="TreeGrafter"/>
</dbReference>
<dbReference type="GO" id="GO:0045087">
    <property type="term" value="P:innate immune response"/>
    <property type="evidence" value="ECO:0007669"/>
    <property type="project" value="TreeGrafter"/>
</dbReference>
<dbReference type="InterPro" id="IPR032397">
    <property type="entry name" value="RHD_dimer"/>
</dbReference>
<protein>
    <recommendedName>
        <fullName evidence="1">RHD domain-containing protein</fullName>
    </recommendedName>
</protein>
<feature type="domain" description="RHD" evidence="1">
    <location>
        <begin position="4"/>
        <end position="181"/>
    </location>
</feature>
<keyword evidence="3" id="KW-1185">Reference proteome</keyword>
<name>A0A1A9W5W7_9MUSC</name>
<dbReference type="InterPro" id="IPR013783">
    <property type="entry name" value="Ig-like_fold"/>
</dbReference>
<dbReference type="InterPro" id="IPR014756">
    <property type="entry name" value="Ig_E-set"/>
</dbReference>
<dbReference type="InterPro" id="IPR033926">
    <property type="entry name" value="IPT_NFkappaB"/>
</dbReference>
<proteinExistence type="predicted"/>
<dbReference type="GO" id="GO:0038061">
    <property type="term" value="P:non-canonical NF-kappaB signal transduction"/>
    <property type="evidence" value="ECO:0007669"/>
    <property type="project" value="TreeGrafter"/>
</dbReference>
<dbReference type="Pfam" id="PF16179">
    <property type="entry name" value="RHD_dimer"/>
    <property type="match status" value="1"/>
</dbReference>
<dbReference type="GO" id="GO:0000981">
    <property type="term" value="F:DNA-binding transcription factor activity, RNA polymerase II-specific"/>
    <property type="evidence" value="ECO:0007669"/>
    <property type="project" value="TreeGrafter"/>
</dbReference>
<dbReference type="PRINTS" id="PR00057">
    <property type="entry name" value="NFKBTNSCPFCT"/>
</dbReference>
<dbReference type="SMART" id="SM00429">
    <property type="entry name" value="IPT"/>
    <property type="match status" value="1"/>
</dbReference>
<dbReference type="InterPro" id="IPR002909">
    <property type="entry name" value="IPT_dom"/>
</dbReference>
<dbReference type="SUPFAM" id="SSF49417">
    <property type="entry name" value="p53-like transcription factors"/>
    <property type="match status" value="1"/>
</dbReference>
<dbReference type="InterPro" id="IPR008967">
    <property type="entry name" value="p53-like_TF_DNA-bd_sf"/>
</dbReference>
<dbReference type="EnsemblMetazoa" id="GBRI007348-RA">
    <property type="protein sequence ID" value="GBRI007348-PA"/>
    <property type="gene ID" value="GBRI007348"/>
</dbReference>
<dbReference type="CDD" id="cd01177">
    <property type="entry name" value="IPT_NFkappaB"/>
    <property type="match status" value="1"/>
</dbReference>
<organism evidence="2 3">
    <name type="scientific">Glossina brevipalpis</name>
    <dbReference type="NCBI Taxonomy" id="37001"/>
    <lineage>
        <taxon>Eukaryota</taxon>
        <taxon>Metazoa</taxon>
        <taxon>Ecdysozoa</taxon>
        <taxon>Arthropoda</taxon>
        <taxon>Hexapoda</taxon>
        <taxon>Insecta</taxon>
        <taxon>Pterygota</taxon>
        <taxon>Neoptera</taxon>
        <taxon>Endopterygota</taxon>
        <taxon>Diptera</taxon>
        <taxon>Brachycera</taxon>
        <taxon>Muscomorpha</taxon>
        <taxon>Hippoboscoidea</taxon>
        <taxon>Glossinidae</taxon>
        <taxon>Glossina</taxon>
    </lineage>
</organism>
<dbReference type="PANTHER" id="PTHR24169">
    <property type="entry name" value="NUCLEAR FACTOR NF-KAPPA-B PROTEIN"/>
    <property type="match status" value="1"/>
</dbReference>
<dbReference type="GO" id="GO:0033554">
    <property type="term" value="P:cellular response to stress"/>
    <property type="evidence" value="ECO:0007669"/>
    <property type="project" value="TreeGrafter"/>
</dbReference>
<dbReference type="GO" id="GO:0000978">
    <property type="term" value="F:RNA polymerase II cis-regulatory region sequence-specific DNA binding"/>
    <property type="evidence" value="ECO:0007669"/>
    <property type="project" value="TreeGrafter"/>
</dbReference>
<dbReference type="GO" id="GO:0045944">
    <property type="term" value="P:positive regulation of transcription by RNA polymerase II"/>
    <property type="evidence" value="ECO:0007669"/>
    <property type="project" value="TreeGrafter"/>
</dbReference>
<evidence type="ECO:0000313" key="2">
    <source>
        <dbReference type="EnsemblMetazoa" id="GBRI007348-PA"/>
    </source>
</evidence>
<dbReference type="SUPFAM" id="SSF81296">
    <property type="entry name" value="E set domains"/>
    <property type="match status" value="1"/>
</dbReference>
<dbReference type="PANTHER" id="PTHR24169:SF25">
    <property type="entry name" value="DORSAL-RELATED IMMUNITY FACTOR DIF-RELATED"/>
    <property type="match status" value="1"/>
</dbReference>
<dbReference type="InterPro" id="IPR030492">
    <property type="entry name" value="RHD_CS"/>
</dbReference>
<dbReference type="Pfam" id="PF00554">
    <property type="entry name" value="RHD_DNA_bind"/>
    <property type="match status" value="1"/>
</dbReference>
<reference evidence="3" key="1">
    <citation type="submission" date="2014-03" db="EMBL/GenBank/DDBJ databases">
        <authorList>
            <person name="Aksoy S."/>
            <person name="Warren W."/>
            <person name="Wilson R.K."/>
        </authorList>
    </citation>
    <scope>NUCLEOTIDE SEQUENCE [LARGE SCALE GENOMIC DNA]</scope>
    <source>
        <strain evidence="3">IAEA</strain>
    </source>
</reference>
<dbReference type="GO" id="GO:0048468">
    <property type="term" value="P:cell development"/>
    <property type="evidence" value="ECO:0007669"/>
    <property type="project" value="UniProtKB-ARBA"/>
</dbReference>
<evidence type="ECO:0000259" key="1">
    <source>
        <dbReference type="PROSITE" id="PS50254"/>
    </source>
</evidence>
<accession>A0A1A9W5W7</accession>
<dbReference type="Gene3D" id="2.60.40.10">
    <property type="entry name" value="Immunoglobulins"/>
    <property type="match status" value="1"/>
</dbReference>
<sequence>MMHTFKPYVKIVEQPASKALRFRYECEGRAAGAIPGANSTLENKTCPSIEIVGYRGDAVVVISCVTKDQPHLPHPHKLIGIGCQEGIYNRRVNTENMPMEINNLGIQCVKKKDIESSLNEREKMRIDPFRTGFDHRSETSLIDLYSLRLCFQVFIEDKKGGFTTALDPVVSEPIYDKKAMSELVICRVCTCPASVEGGTEHILLCEKIVRDDILIRFYEKKNDQIIWEDYGSFEVTDVHKQTAIAFTTPPYPKRNKKEPIEVFIQLKRPSDGLLSKPVTFRYSPLESDDELLKRKFPKIDSNCRQFLRIKEIQRQTNELNISEIKQENEEILQSIQSVYQQCFPNNFASNFQLPYASKTEIDQHNNTNAHGTSFMPLISNEATQYTIHNNTQYTTNNFNTNPNLQMMYSCNVLSDNNNICSGNNGQDQLFVAQTRQSNSTRK</sequence>
<dbReference type="PROSITE" id="PS01204">
    <property type="entry name" value="REL_1"/>
    <property type="match status" value="1"/>
</dbReference>
<evidence type="ECO:0000313" key="3">
    <source>
        <dbReference type="Proteomes" id="UP000091820"/>
    </source>
</evidence>
<dbReference type="AlphaFoldDB" id="A0A1A9W5W7"/>
<dbReference type="GO" id="GO:0007249">
    <property type="term" value="P:canonical NF-kappaB signal transduction"/>
    <property type="evidence" value="ECO:0007669"/>
    <property type="project" value="TreeGrafter"/>
</dbReference>